<comment type="caution">
    <text evidence="1">The sequence shown here is derived from an EMBL/GenBank/DDBJ whole genome shotgun (WGS) entry which is preliminary data.</text>
</comment>
<gene>
    <name evidence="1" type="ORF">NX778_02530</name>
</gene>
<evidence type="ECO:0008006" key="3">
    <source>
        <dbReference type="Google" id="ProtNLM"/>
    </source>
</evidence>
<keyword evidence="2" id="KW-1185">Reference proteome</keyword>
<evidence type="ECO:0000313" key="1">
    <source>
        <dbReference type="EMBL" id="MCS0656934.1"/>
    </source>
</evidence>
<dbReference type="EMBL" id="JANUGU010000001">
    <property type="protein sequence ID" value="MCS0656934.1"/>
    <property type="molecule type" value="Genomic_DNA"/>
</dbReference>
<evidence type="ECO:0000313" key="2">
    <source>
        <dbReference type="Proteomes" id="UP001204621"/>
    </source>
</evidence>
<sequence>MRSVAFFLVAAASVAIGGCGGGGSSPDQPIPTLTSATIGGAIDGVVGTVLLQNAGETLALTSSGSFQFSKPVTEGANYNVTLRGAPAGLVCKVSNASGSVAHGTASISVPVTCTGNGAIALYPFVVGVTVSGLLPGGSVTFSNNGADTLTVKENGLFVFATDYFVQSVYGGQVAGYKVTVQNNPAGQSCALTNSSGRATSSTNFINIAVNCK</sequence>
<dbReference type="Proteomes" id="UP001204621">
    <property type="component" value="Unassembled WGS sequence"/>
</dbReference>
<organism evidence="1 2">
    <name type="scientific">Massilia terrae</name>
    <dbReference type="NCBI Taxonomy" id="1811224"/>
    <lineage>
        <taxon>Bacteria</taxon>
        <taxon>Pseudomonadati</taxon>
        <taxon>Pseudomonadota</taxon>
        <taxon>Betaproteobacteria</taxon>
        <taxon>Burkholderiales</taxon>
        <taxon>Oxalobacteraceae</taxon>
        <taxon>Telluria group</taxon>
        <taxon>Massilia</taxon>
    </lineage>
</organism>
<dbReference type="RefSeq" id="WP_258810104.1">
    <property type="nucleotide sequence ID" value="NZ_JANUGU010000001.1"/>
</dbReference>
<name>A0ABT2CSK7_9BURK</name>
<reference evidence="1 2" key="1">
    <citation type="submission" date="2022-08" db="EMBL/GenBank/DDBJ databases">
        <title>Reclassification of Massilia species as members of the genera Telluria, Duganella, Pseudoduganella, Mokoshia gen. nov. and Zemynaea gen. nov. using orthogonal and non-orthogonal genome-based approaches.</title>
        <authorList>
            <person name="Bowman J.P."/>
        </authorList>
    </citation>
    <scope>NUCLEOTIDE SEQUENCE [LARGE SCALE GENOMIC DNA]</scope>
    <source>
        <strain evidence="1 2">JCM 31606</strain>
    </source>
</reference>
<accession>A0ABT2CSK7</accession>
<proteinExistence type="predicted"/>
<protein>
    <recommendedName>
        <fullName evidence="3">Lipoprotein</fullName>
    </recommendedName>
</protein>
<dbReference type="PROSITE" id="PS51257">
    <property type="entry name" value="PROKAR_LIPOPROTEIN"/>
    <property type="match status" value="1"/>
</dbReference>